<sequence length="146" mass="16974">HIPFKGHEYDSSLSTKICSGMRPKFFRETPECFKKLAMRCMDSNPKVRPTSRLVNRYIKIWLDEAYNSEDKNEFKSQFLKNDCMIKEKQSSRFTCITYGLQIGTIMGAQATDTKYNKRKKSNQTSNQKNSTSNSTNFNNSKKTLQN</sequence>
<dbReference type="InterPro" id="IPR011009">
    <property type="entry name" value="Kinase-like_dom_sf"/>
</dbReference>
<organism evidence="2 3">
    <name type="scientific">Gigaspora margarita</name>
    <dbReference type="NCBI Taxonomy" id="4874"/>
    <lineage>
        <taxon>Eukaryota</taxon>
        <taxon>Fungi</taxon>
        <taxon>Fungi incertae sedis</taxon>
        <taxon>Mucoromycota</taxon>
        <taxon>Glomeromycotina</taxon>
        <taxon>Glomeromycetes</taxon>
        <taxon>Diversisporales</taxon>
        <taxon>Gigasporaceae</taxon>
        <taxon>Gigaspora</taxon>
    </lineage>
</organism>
<gene>
    <name evidence="2" type="ORF">GMARGA_LOCUS23906</name>
</gene>
<name>A0ABN7VXL6_GIGMA</name>
<comment type="caution">
    <text evidence="2">The sequence shown here is derived from an EMBL/GenBank/DDBJ whole genome shotgun (WGS) entry which is preliminary data.</text>
</comment>
<feature type="non-terminal residue" evidence="2">
    <location>
        <position position="1"/>
    </location>
</feature>
<protein>
    <submittedName>
        <fullName evidence="2">13089_t:CDS:1</fullName>
    </submittedName>
</protein>
<evidence type="ECO:0000256" key="1">
    <source>
        <dbReference type="SAM" id="MobiDB-lite"/>
    </source>
</evidence>
<reference evidence="2 3" key="1">
    <citation type="submission" date="2021-06" db="EMBL/GenBank/DDBJ databases">
        <authorList>
            <person name="Kallberg Y."/>
            <person name="Tangrot J."/>
            <person name="Rosling A."/>
        </authorList>
    </citation>
    <scope>NUCLEOTIDE SEQUENCE [LARGE SCALE GENOMIC DNA]</scope>
    <source>
        <strain evidence="2 3">120-4 pot B 10/14</strain>
    </source>
</reference>
<evidence type="ECO:0000313" key="3">
    <source>
        <dbReference type="Proteomes" id="UP000789901"/>
    </source>
</evidence>
<feature type="region of interest" description="Disordered" evidence="1">
    <location>
        <begin position="114"/>
        <end position="146"/>
    </location>
</feature>
<keyword evidence="3" id="KW-1185">Reference proteome</keyword>
<evidence type="ECO:0000313" key="2">
    <source>
        <dbReference type="EMBL" id="CAG8804626.1"/>
    </source>
</evidence>
<dbReference type="EMBL" id="CAJVQB010024659">
    <property type="protein sequence ID" value="CAG8804626.1"/>
    <property type="molecule type" value="Genomic_DNA"/>
</dbReference>
<proteinExistence type="predicted"/>
<feature type="compositionally biased region" description="Low complexity" evidence="1">
    <location>
        <begin position="122"/>
        <end position="146"/>
    </location>
</feature>
<dbReference type="SUPFAM" id="SSF56112">
    <property type="entry name" value="Protein kinase-like (PK-like)"/>
    <property type="match status" value="1"/>
</dbReference>
<dbReference type="Proteomes" id="UP000789901">
    <property type="component" value="Unassembled WGS sequence"/>
</dbReference>
<dbReference type="Gene3D" id="1.10.510.10">
    <property type="entry name" value="Transferase(Phosphotransferase) domain 1"/>
    <property type="match status" value="1"/>
</dbReference>
<accession>A0ABN7VXL6</accession>